<dbReference type="Proteomes" id="UP001148614">
    <property type="component" value="Unassembled WGS sequence"/>
</dbReference>
<dbReference type="SUPFAM" id="SSF56112">
    <property type="entry name" value="Protein kinase-like (PK-like)"/>
    <property type="match status" value="1"/>
</dbReference>
<dbReference type="Gene3D" id="1.10.510.10">
    <property type="entry name" value="Transferase(Phosphotransferase) domain 1"/>
    <property type="match status" value="1"/>
</dbReference>
<keyword evidence="2" id="KW-0547">Nucleotide-binding</keyword>
<dbReference type="InterPro" id="IPR050117">
    <property type="entry name" value="MAPK"/>
</dbReference>
<evidence type="ECO:0000313" key="5">
    <source>
        <dbReference type="EMBL" id="KAJ3558594.1"/>
    </source>
</evidence>
<comment type="caution">
    <text evidence="5">The sequence shown here is derived from an EMBL/GenBank/DDBJ whole genome shotgun (WGS) entry which is preliminary data.</text>
</comment>
<dbReference type="GO" id="GO:0004674">
    <property type="term" value="F:protein serine/threonine kinase activity"/>
    <property type="evidence" value="ECO:0007669"/>
    <property type="project" value="UniProtKB-KW"/>
</dbReference>
<evidence type="ECO:0000256" key="1">
    <source>
        <dbReference type="ARBA" id="ARBA00022527"/>
    </source>
</evidence>
<dbReference type="PANTHER" id="PTHR24055">
    <property type="entry name" value="MITOGEN-ACTIVATED PROTEIN KINASE"/>
    <property type="match status" value="1"/>
</dbReference>
<evidence type="ECO:0000259" key="4">
    <source>
        <dbReference type="PROSITE" id="PS50011"/>
    </source>
</evidence>
<organism evidence="5 6">
    <name type="scientific">Xylaria arbuscula</name>
    <dbReference type="NCBI Taxonomy" id="114810"/>
    <lineage>
        <taxon>Eukaryota</taxon>
        <taxon>Fungi</taxon>
        <taxon>Dikarya</taxon>
        <taxon>Ascomycota</taxon>
        <taxon>Pezizomycotina</taxon>
        <taxon>Sordariomycetes</taxon>
        <taxon>Xylariomycetidae</taxon>
        <taxon>Xylariales</taxon>
        <taxon>Xylariaceae</taxon>
        <taxon>Xylaria</taxon>
    </lineage>
</organism>
<keyword evidence="6" id="KW-1185">Reference proteome</keyword>
<keyword evidence="1" id="KW-0723">Serine/threonine-protein kinase</keyword>
<reference evidence="5" key="1">
    <citation type="submission" date="2022-07" db="EMBL/GenBank/DDBJ databases">
        <title>Genome Sequence of Xylaria arbuscula.</title>
        <authorList>
            <person name="Buettner E."/>
        </authorList>
    </citation>
    <scope>NUCLEOTIDE SEQUENCE</scope>
    <source>
        <strain evidence="5">VT107</strain>
    </source>
</reference>
<name>A0A9W8N6C0_9PEZI</name>
<dbReference type="AlphaFoldDB" id="A0A9W8N6C0"/>
<evidence type="ECO:0000256" key="3">
    <source>
        <dbReference type="ARBA" id="ARBA00022840"/>
    </source>
</evidence>
<evidence type="ECO:0000313" key="6">
    <source>
        <dbReference type="Proteomes" id="UP001148614"/>
    </source>
</evidence>
<dbReference type="SMART" id="SM00220">
    <property type="entry name" value="S_TKc"/>
    <property type="match status" value="1"/>
</dbReference>
<keyword evidence="1" id="KW-0808">Transferase</keyword>
<evidence type="ECO:0000256" key="2">
    <source>
        <dbReference type="ARBA" id="ARBA00022741"/>
    </source>
</evidence>
<dbReference type="GO" id="GO:0005524">
    <property type="term" value="F:ATP binding"/>
    <property type="evidence" value="ECO:0007669"/>
    <property type="project" value="UniProtKB-KW"/>
</dbReference>
<dbReference type="InterPro" id="IPR011009">
    <property type="entry name" value="Kinase-like_dom_sf"/>
</dbReference>
<dbReference type="Pfam" id="PF00069">
    <property type="entry name" value="Pkinase"/>
    <property type="match status" value="1"/>
</dbReference>
<dbReference type="PROSITE" id="PS50011">
    <property type="entry name" value="PROTEIN_KINASE_DOM"/>
    <property type="match status" value="1"/>
</dbReference>
<protein>
    <recommendedName>
        <fullName evidence="4">Protein kinase domain-containing protein</fullName>
    </recommendedName>
</protein>
<keyword evidence="1" id="KW-0418">Kinase</keyword>
<gene>
    <name evidence="5" type="ORF">NPX13_g9676</name>
</gene>
<sequence length="338" mass="38243">MYIENLAMFKPGSILRGARATYKLQQALKANNTVFKAQVIDSPHLDSKWAVVKTSSSHLERALLHREFRNYQIPAIKQSPYIRRLHEGVGPFFHREYEHDEPPEQVNHDHYLVFEWMDQDLWNTPSAPFRGGDSQFPKIVSKSVLEALDIFRKVGGAHTGLEGDNPEVKVSDLGMLIKEGPKEQRFQSLPCRAPEVWRGLGVYHSSDIWSLGVTLTHWLYQRGLFGASEKVIEGHTEAWCMAVIQLLIGPMGEYNGVREIEDEWDIAASLTTMDMGPPIGKLMKYKNLQGELGRLTDPPVSSDIIDFIESLLVIDPSDRPTAEEALRHPFLASLEKGN</sequence>
<accession>A0A9W8N6C0</accession>
<proteinExistence type="predicted"/>
<feature type="domain" description="Protein kinase" evidence="4">
    <location>
        <begin position="1"/>
        <end position="331"/>
    </location>
</feature>
<dbReference type="InterPro" id="IPR000719">
    <property type="entry name" value="Prot_kinase_dom"/>
</dbReference>
<dbReference type="EMBL" id="JANPWZ010002456">
    <property type="protein sequence ID" value="KAJ3558594.1"/>
    <property type="molecule type" value="Genomic_DNA"/>
</dbReference>
<keyword evidence="3" id="KW-0067">ATP-binding</keyword>